<dbReference type="EMBL" id="JBHSGS010000016">
    <property type="protein sequence ID" value="MFC4718771.1"/>
    <property type="molecule type" value="Genomic_DNA"/>
</dbReference>
<evidence type="ECO:0000256" key="1">
    <source>
        <dbReference type="SAM" id="Coils"/>
    </source>
</evidence>
<feature type="coiled-coil region" evidence="1">
    <location>
        <begin position="40"/>
        <end position="67"/>
    </location>
</feature>
<comment type="caution">
    <text evidence="2">The sequence shown here is derived from an EMBL/GenBank/DDBJ whole genome shotgun (WGS) entry which is preliminary data.</text>
</comment>
<dbReference type="RefSeq" id="WP_204653540.1">
    <property type="nucleotide sequence ID" value="NZ_JAFBFD010000010.1"/>
</dbReference>
<protein>
    <submittedName>
        <fullName evidence="2">Uncharacterized protein</fullName>
    </submittedName>
</protein>
<name>A0ABV9MS07_9ENTE</name>
<keyword evidence="3" id="KW-1185">Reference proteome</keyword>
<evidence type="ECO:0000313" key="3">
    <source>
        <dbReference type="Proteomes" id="UP001595969"/>
    </source>
</evidence>
<keyword evidence="1" id="KW-0175">Coiled coil</keyword>
<sequence length="190" mass="21217">MKKIGGTLFLIGCLVMVVIFKNTQKIDYKNMTELQQETFTNQFAETLEEANQLVDSAERQVAITSQSTKENIKLAEKLLATFNDNHLNFSGEINDITTDGNNPGHQEIVIRAMERYTRDAYEQAKEALAANTATTSELDVIYEARLLVEEAAKSLENENDVIKVVYSNLDNEDVTIALANKKGSVLPLVK</sequence>
<accession>A0ABV9MS07</accession>
<organism evidence="2 3">
    <name type="scientific">Enterococcus lemanii</name>
    <dbReference type="NCBI Taxonomy" id="1159752"/>
    <lineage>
        <taxon>Bacteria</taxon>
        <taxon>Bacillati</taxon>
        <taxon>Bacillota</taxon>
        <taxon>Bacilli</taxon>
        <taxon>Lactobacillales</taxon>
        <taxon>Enterococcaceae</taxon>
        <taxon>Enterococcus</taxon>
    </lineage>
</organism>
<dbReference type="Proteomes" id="UP001595969">
    <property type="component" value="Unassembled WGS sequence"/>
</dbReference>
<proteinExistence type="predicted"/>
<evidence type="ECO:0000313" key="2">
    <source>
        <dbReference type="EMBL" id="MFC4718771.1"/>
    </source>
</evidence>
<reference evidence="3" key="1">
    <citation type="journal article" date="2019" name="Int. J. Syst. Evol. Microbiol.">
        <title>The Global Catalogue of Microorganisms (GCM) 10K type strain sequencing project: providing services to taxonomists for standard genome sequencing and annotation.</title>
        <authorList>
            <consortium name="The Broad Institute Genomics Platform"/>
            <consortium name="The Broad Institute Genome Sequencing Center for Infectious Disease"/>
            <person name="Wu L."/>
            <person name="Ma J."/>
        </authorList>
    </citation>
    <scope>NUCLEOTIDE SEQUENCE [LARGE SCALE GENOMIC DNA]</scope>
    <source>
        <strain evidence="3">CGMCC 1.19032</strain>
    </source>
</reference>
<gene>
    <name evidence="2" type="ORF">ACFO5I_03300</name>
</gene>